<dbReference type="KEGG" id="pmet:G4Y79_13560"/>
<name>A0A7S8E5H6_9CHLR</name>
<keyword evidence="2" id="KW-1185">Reference proteome</keyword>
<dbReference type="RefSeq" id="WP_195168814.1">
    <property type="nucleotide sequence ID" value="NZ_CP062983.1"/>
</dbReference>
<dbReference type="EMBL" id="CP062983">
    <property type="protein sequence ID" value="QPC80739.1"/>
    <property type="molecule type" value="Genomic_DNA"/>
</dbReference>
<evidence type="ECO:0000313" key="1">
    <source>
        <dbReference type="EMBL" id="QPC80739.1"/>
    </source>
</evidence>
<gene>
    <name evidence="1" type="ORF">G4Y79_13560</name>
</gene>
<proteinExistence type="predicted"/>
<dbReference type="AlphaFoldDB" id="A0A7S8E5H6"/>
<accession>A0A7S8E5H6</accession>
<dbReference type="Proteomes" id="UP000594468">
    <property type="component" value="Chromosome"/>
</dbReference>
<organism evidence="1 2">
    <name type="scientific">Phototrophicus methaneseepsis</name>
    <dbReference type="NCBI Taxonomy" id="2710758"/>
    <lineage>
        <taxon>Bacteria</taxon>
        <taxon>Bacillati</taxon>
        <taxon>Chloroflexota</taxon>
        <taxon>Candidatus Thermofontia</taxon>
        <taxon>Phototrophicales</taxon>
        <taxon>Phototrophicaceae</taxon>
        <taxon>Phototrophicus</taxon>
    </lineage>
</organism>
<sequence length="521" mass="58800">MIGFPWARNFEIADDDLDYLTNLLLEQEKPMTSTELALALVERRLDEERNSLQAQYQDTTPYQPADNYKVGQRLVFTAMDYATATVTDVRPGDNPQHDDFNVITVEFDDAKLNTGNQPREFAANFTGEHTLSEQPATAMADELSDVTAMDIIKETRGSIVRQVHLALIDHQALTRVGGYWFPKDLVIEFDIGTLHLAEAVLDMAGGGPLETDEIITQIGGLGAGTETLQSFSLNLAMSRDDRFDEVGPTGEILWFLNRMEPEGVREVPTWLRYRDIPYNEDLITDEMIVLETELDDELTEIEFDGNIRRATTTLIYPHRRAGTLPLNAKNSQIFPSGRSPRIHMQLIDGIDGTEYNGWVVHEHRYVYGLLDYYTKHRLPIGAIVQIERGEKDGQYVISHEAYKPRTEYIRLFVPSETQIAFETKKRAIGAEYDELMVIGVDDLAALDKLVAAQKDKTMAALLRNLIAELGKLSPQNTVHAVTLYSALNVLRRCPPGAVFALLQANPDFEYVGNHYWKLSES</sequence>
<evidence type="ECO:0000313" key="2">
    <source>
        <dbReference type="Proteomes" id="UP000594468"/>
    </source>
</evidence>
<reference evidence="1 2" key="1">
    <citation type="submission" date="2020-02" db="EMBL/GenBank/DDBJ databases">
        <authorList>
            <person name="Zheng R.K."/>
            <person name="Sun C.M."/>
        </authorList>
    </citation>
    <scope>NUCLEOTIDE SEQUENCE [LARGE SCALE GENOMIC DNA]</scope>
    <source>
        <strain evidence="2">rifampicinis</strain>
    </source>
</reference>
<protein>
    <submittedName>
        <fullName evidence="1">Uncharacterized protein</fullName>
    </submittedName>
</protein>